<gene>
    <name evidence="1" type="ORF">ND855_18345</name>
</gene>
<evidence type="ECO:0000313" key="2">
    <source>
        <dbReference type="Proteomes" id="UP001208794"/>
    </source>
</evidence>
<evidence type="ECO:0000313" key="1">
    <source>
        <dbReference type="EMBL" id="MCW7506101.1"/>
    </source>
</evidence>
<keyword evidence="2" id="KW-1185">Reference proteome</keyword>
<accession>A0ABT3MDG8</accession>
<protein>
    <submittedName>
        <fullName evidence="1">DUF1566 domain-containing protein</fullName>
    </submittedName>
</protein>
<dbReference type="Proteomes" id="UP001208794">
    <property type="component" value="Unassembled WGS sequence"/>
</dbReference>
<organism evidence="1 2">
    <name type="scientific">Leptospira paudalimensis</name>
    <dbReference type="NCBI Taxonomy" id="2950024"/>
    <lineage>
        <taxon>Bacteria</taxon>
        <taxon>Pseudomonadati</taxon>
        <taxon>Spirochaetota</taxon>
        <taxon>Spirochaetia</taxon>
        <taxon>Leptospirales</taxon>
        <taxon>Leptospiraceae</taxon>
        <taxon>Leptospira</taxon>
    </lineage>
</organism>
<sequence length="78" mass="8974">MTWKEADDVCKMNGMRLPRIDELKEEYSAGKSIHWENKGSTYYWSSTPDGLKYYVMAPYFVEVLSFGPQSSAGVKCHK</sequence>
<comment type="caution">
    <text evidence="1">The sequence shown here is derived from an EMBL/GenBank/DDBJ whole genome shotgun (WGS) entry which is preliminary data.</text>
</comment>
<dbReference type="RefSeq" id="WP_265359659.1">
    <property type="nucleotide sequence ID" value="NZ_JAMQPR010000003.1"/>
</dbReference>
<dbReference type="EMBL" id="JAMQPR010000003">
    <property type="protein sequence ID" value="MCW7506101.1"/>
    <property type="molecule type" value="Genomic_DNA"/>
</dbReference>
<name>A0ABT3MDG8_9LEPT</name>
<proteinExistence type="predicted"/>
<reference evidence="1 2" key="1">
    <citation type="submission" date="2022-06" db="EMBL/GenBank/DDBJ databases">
        <title>Leptospira isolates from biofilms formed at urban environments.</title>
        <authorList>
            <person name="Ribeiro P.S."/>
            <person name="Sousa T."/>
            <person name="Carvalho N."/>
            <person name="Aburjaile F."/>
            <person name="Neves F."/>
            <person name="Oliveira D."/>
            <person name="Blanco L."/>
            <person name="Lima J."/>
            <person name="Costa F."/>
            <person name="Brenig B."/>
            <person name="Soares S."/>
            <person name="Ramos R."/>
            <person name="Goes-Neto A."/>
            <person name="Matiuzzi M."/>
            <person name="Azevedo V."/>
            <person name="Ristow P."/>
        </authorList>
    </citation>
    <scope>NUCLEOTIDE SEQUENCE [LARGE SCALE GENOMIC DNA]</scope>
    <source>
        <strain evidence="1 2">VSF14</strain>
    </source>
</reference>